<keyword evidence="3 9" id="KW-0689">Ribosomal protein</keyword>
<dbReference type="InterPro" id="IPR020568">
    <property type="entry name" value="Ribosomal_Su5_D2-typ_SF"/>
</dbReference>
<evidence type="ECO:0000256" key="3">
    <source>
        <dbReference type="ARBA" id="ARBA00022980"/>
    </source>
</evidence>
<dbReference type="GO" id="GO:0003723">
    <property type="term" value="F:RNA binding"/>
    <property type="evidence" value="ECO:0007669"/>
    <property type="project" value="InterPro"/>
</dbReference>
<gene>
    <name evidence="12" type="ORF">O3M35_011321</name>
</gene>
<dbReference type="PANTHER" id="PTHR48277:SF1">
    <property type="entry name" value="MITOCHONDRIAL RIBOSOMAL PROTEIN S5"/>
    <property type="match status" value="1"/>
</dbReference>
<dbReference type="GO" id="GO:0005743">
    <property type="term" value="C:mitochondrial inner membrane"/>
    <property type="evidence" value="ECO:0007669"/>
    <property type="project" value="UniProtKB-ARBA"/>
</dbReference>
<dbReference type="Gene3D" id="3.30.160.20">
    <property type="match status" value="1"/>
</dbReference>
<comment type="subunit">
    <text evidence="8">Component of the mitochondrial ribosome small subunit (28S) which comprises a 12S rRNA and about 30 distinct proteins.</text>
</comment>
<dbReference type="Gene3D" id="3.30.230.10">
    <property type="match status" value="1"/>
</dbReference>
<evidence type="ECO:0000256" key="10">
    <source>
        <dbReference type="RuleBase" id="RU003823"/>
    </source>
</evidence>
<evidence type="ECO:0000313" key="13">
    <source>
        <dbReference type="Proteomes" id="UP001461498"/>
    </source>
</evidence>
<keyword evidence="13" id="KW-1185">Reference proteome</keyword>
<dbReference type="InterPro" id="IPR014721">
    <property type="entry name" value="Ribsml_uS5_D2-typ_fold_subgr"/>
</dbReference>
<reference evidence="12 13" key="1">
    <citation type="submission" date="2022-12" db="EMBL/GenBank/DDBJ databases">
        <title>Chromosome-level genome assembly of true bugs.</title>
        <authorList>
            <person name="Ma L."/>
            <person name="Li H."/>
        </authorList>
    </citation>
    <scope>NUCLEOTIDE SEQUENCE [LARGE SCALE GENOMIC DNA]</scope>
    <source>
        <strain evidence="12">Lab_2022b</strain>
    </source>
</reference>
<protein>
    <recommendedName>
        <fullName evidence="6">Small ribosomal subunit protein uS5m</fullName>
    </recommendedName>
    <alternativeName>
        <fullName evidence="7">28S ribosomal protein S5, mitochondrial</fullName>
    </alternativeName>
</protein>
<dbReference type="InterPro" id="IPR005324">
    <property type="entry name" value="Ribosomal_uS5_C"/>
</dbReference>
<dbReference type="EMBL" id="JAPXFL010000008">
    <property type="protein sequence ID" value="KAK9502570.1"/>
    <property type="molecule type" value="Genomic_DNA"/>
</dbReference>
<dbReference type="FunFam" id="3.30.230.10:FF:000002">
    <property type="entry name" value="30S ribosomal protein S5"/>
    <property type="match status" value="1"/>
</dbReference>
<evidence type="ECO:0000256" key="5">
    <source>
        <dbReference type="ARBA" id="ARBA00023274"/>
    </source>
</evidence>
<evidence type="ECO:0000256" key="2">
    <source>
        <dbReference type="ARBA" id="ARBA00008945"/>
    </source>
</evidence>
<keyword evidence="4" id="KW-0496">Mitochondrion</keyword>
<dbReference type="PROSITE" id="PS50881">
    <property type="entry name" value="S5_DSRBD"/>
    <property type="match status" value="1"/>
</dbReference>
<dbReference type="GO" id="GO:0003735">
    <property type="term" value="F:structural constituent of ribosome"/>
    <property type="evidence" value="ECO:0007669"/>
    <property type="project" value="UniProtKB-UniRule"/>
</dbReference>
<evidence type="ECO:0000256" key="7">
    <source>
        <dbReference type="ARBA" id="ARBA00041606"/>
    </source>
</evidence>
<feature type="domain" description="S5 DRBM" evidence="11">
    <location>
        <begin position="171"/>
        <end position="235"/>
    </location>
</feature>
<evidence type="ECO:0000256" key="8">
    <source>
        <dbReference type="ARBA" id="ARBA00062683"/>
    </source>
</evidence>
<dbReference type="SUPFAM" id="SSF54768">
    <property type="entry name" value="dsRNA-binding domain-like"/>
    <property type="match status" value="1"/>
</dbReference>
<dbReference type="GO" id="GO:0006412">
    <property type="term" value="P:translation"/>
    <property type="evidence" value="ECO:0007669"/>
    <property type="project" value="InterPro"/>
</dbReference>
<name>A0AAW1CYE8_9HEMI</name>
<dbReference type="Proteomes" id="UP001461498">
    <property type="component" value="Unassembled WGS sequence"/>
</dbReference>
<comment type="subcellular location">
    <subcellularLocation>
        <location evidence="1">Mitochondrion</location>
    </subcellularLocation>
</comment>
<comment type="similarity">
    <text evidence="2 10">Belongs to the universal ribosomal protein uS5 family.</text>
</comment>
<evidence type="ECO:0000256" key="6">
    <source>
        <dbReference type="ARBA" id="ARBA00039335"/>
    </source>
</evidence>
<sequence length="406" mass="46097">MSLIRISQCLKQTLLTSQNRRLSLPTIFHLHDQNFSLQLRFTSFFTRQSAEQLWKGVTSVSNAGRKRGRAQGNRRKMAKDLNRGQIIGLGKVRMLWPGLTSPVIRGKELVEQTRLADDPDHTKNLIKMRDQMGVFRRLRLLPHERGWSGTRLPGRSIGPPDPIGDENFDGFDTKVLEMKSVFNMTGNMGRKKSISVFVVTGNGAGLAGFGLGKAQEGKAAIKSAKNRAGQRLMYIERFNDHTVCHDFFSQFGKTKLFVSMKPEGYGLVCHRAIICICEAVGIKNIHVKLEGSHNLQHIVKAFFLGLLQQKTHAQLAEETGKHVVEIKEENDYFPQLLASPSKEEKSKEVPDFKQYVLGGKVILKRKKFPPFYTKLPGWQTHLKKTLRFRNHDQVRLTLKAIELNNK</sequence>
<evidence type="ECO:0000313" key="12">
    <source>
        <dbReference type="EMBL" id="KAK9502570.1"/>
    </source>
</evidence>
<proteinExistence type="inferred from homology"/>
<dbReference type="Pfam" id="PF21251">
    <property type="entry name" value="Ribosomal_uS5m_N"/>
    <property type="match status" value="1"/>
</dbReference>
<dbReference type="Pfam" id="PF03719">
    <property type="entry name" value="Ribosomal_S5_C"/>
    <property type="match status" value="1"/>
</dbReference>
<organism evidence="12 13">
    <name type="scientific">Rhynocoris fuscipes</name>
    <dbReference type="NCBI Taxonomy" id="488301"/>
    <lineage>
        <taxon>Eukaryota</taxon>
        <taxon>Metazoa</taxon>
        <taxon>Ecdysozoa</taxon>
        <taxon>Arthropoda</taxon>
        <taxon>Hexapoda</taxon>
        <taxon>Insecta</taxon>
        <taxon>Pterygota</taxon>
        <taxon>Neoptera</taxon>
        <taxon>Paraneoptera</taxon>
        <taxon>Hemiptera</taxon>
        <taxon>Heteroptera</taxon>
        <taxon>Panheteroptera</taxon>
        <taxon>Cimicomorpha</taxon>
        <taxon>Reduviidae</taxon>
        <taxon>Harpactorinae</taxon>
        <taxon>Harpactorini</taxon>
        <taxon>Rhynocoris</taxon>
    </lineage>
</organism>
<dbReference type="InterPro" id="IPR000851">
    <property type="entry name" value="Ribosomal_uS5"/>
</dbReference>
<dbReference type="PANTHER" id="PTHR48277">
    <property type="entry name" value="MITOCHONDRIAL RIBOSOMAL PROTEIN S5"/>
    <property type="match status" value="1"/>
</dbReference>
<accession>A0AAW1CYE8</accession>
<dbReference type="SUPFAM" id="SSF54211">
    <property type="entry name" value="Ribosomal protein S5 domain 2-like"/>
    <property type="match status" value="1"/>
</dbReference>
<dbReference type="Pfam" id="PF00333">
    <property type="entry name" value="Ribosomal_S5"/>
    <property type="match status" value="1"/>
</dbReference>
<dbReference type="FunFam" id="3.30.160.20:FF:000022">
    <property type="entry name" value="28S ribosomal protein S5, mitochondrial"/>
    <property type="match status" value="1"/>
</dbReference>
<evidence type="ECO:0000259" key="11">
    <source>
        <dbReference type="PROSITE" id="PS50881"/>
    </source>
</evidence>
<evidence type="ECO:0000256" key="4">
    <source>
        <dbReference type="ARBA" id="ARBA00023128"/>
    </source>
</evidence>
<evidence type="ECO:0000256" key="1">
    <source>
        <dbReference type="ARBA" id="ARBA00004173"/>
    </source>
</evidence>
<dbReference type="InterPro" id="IPR048584">
    <property type="entry name" value="Ribosomal_uS5m_N"/>
</dbReference>
<evidence type="ECO:0000256" key="9">
    <source>
        <dbReference type="PROSITE-ProRule" id="PRU00268"/>
    </source>
</evidence>
<dbReference type="InterPro" id="IPR013810">
    <property type="entry name" value="Ribosomal_uS5_N"/>
</dbReference>
<dbReference type="GO" id="GO:0005763">
    <property type="term" value="C:mitochondrial small ribosomal subunit"/>
    <property type="evidence" value="ECO:0007669"/>
    <property type="project" value="UniProtKB-ARBA"/>
</dbReference>
<keyword evidence="5 9" id="KW-0687">Ribonucleoprotein</keyword>
<comment type="caution">
    <text evidence="12">The sequence shown here is derived from an EMBL/GenBank/DDBJ whole genome shotgun (WGS) entry which is preliminary data.</text>
</comment>
<dbReference type="AlphaFoldDB" id="A0AAW1CYE8"/>